<accession>A0ABN1IKZ7</accession>
<evidence type="ECO:0000313" key="1">
    <source>
        <dbReference type="EMBL" id="GAA0716438.1"/>
    </source>
</evidence>
<dbReference type="Gene3D" id="3.20.20.70">
    <property type="entry name" value="Aldolase class I"/>
    <property type="match status" value="1"/>
</dbReference>
<dbReference type="Proteomes" id="UP001500339">
    <property type="component" value="Unassembled WGS sequence"/>
</dbReference>
<proteinExistence type="predicted"/>
<name>A0ABN1IKZ7_9CLOT</name>
<dbReference type="RefSeq" id="WP_343765274.1">
    <property type="nucleotide sequence ID" value="NZ_BAAACF010000001.1"/>
</dbReference>
<protein>
    <submittedName>
        <fullName evidence="1">Uncharacterized protein</fullName>
    </submittedName>
</protein>
<sequence length="422" mass="48787">MKDMYLLEDNLNLPSDIKEMLISDYNNLNYEENSLEDYIIEKYKLDIAAKYGNLKIKNPFGKASGQLSCSINQVKADAEDGLGFVILKTVISQDENENSSMEEWKVNAPKMLIEEITSKKGETGYTVTWKGRGWDKSFLEYTKLLKDSYEIYKKYEMPVIPSVQYHLPMGQEEFKESEYRYTTEKLIEVWEETAKYHNIPFALEQDFSATLSALPVKEEEIIRWVNEVPKLIRKHMPNKDSLLGIKLHNPPFQDEFQVELLNTLNDKHFNSVDVITCFNRLFDADRIFEGKKGVAYGGYDLSDRNLRVLDKFIQERHASIPISATGNICSGKMMIEYALRGATCGQLHTYFQIPSHNYNLKEGRRTKKALHELIFNPSNGLVASMIYIKKRLGISDREVFKFLDLGELKNNMDIKALKTDLN</sequence>
<dbReference type="SUPFAM" id="SSF51395">
    <property type="entry name" value="FMN-linked oxidoreductases"/>
    <property type="match status" value="1"/>
</dbReference>
<reference evidence="1 2" key="1">
    <citation type="journal article" date="2019" name="Int. J. Syst. Evol. Microbiol.">
        <title>The Global Catalogue of Microorganisms (GCM) 10K type strain sequencing project: providing services to taxonomists for standard genome sequencing and annotation.</title>
        <authorList>
            <consortium name="The Broad Institute Genomics Platform"/>
            <consortium name="The Broad Institute Genome Sequencing Center for Infectious Disease"/>
            <person name="Wu L."/>
            <person name="Ma J."/>
        </authorList>
    </citation>
    <scope>NUCLEOTIDE SEQUENCE [LARGE SCALE GENOMIC DNA]</scope>
    <source>
        <strain evidence="1 2">JCM 1405</strain>
    </source>
</reference>
<evidence type="ECO:0000313" key="2">
    <source>
        <dbReference type="Proteomes" id="UP001500339"/>
    </source>
</evidence>
<keyword evidence="2" id="KW-1185">Reference proteome</keyword>
<comment type="caution">
    <text evidence="1">The sequence shown here is derived from an EMBL/GenBank/DDBJ whole genome shotgun (WGS) entry which is preliminary data.</text>
</comment>
<gene>
    <name evidence="1" type="ORF">GCM10008905_00880</name>
</gene>
<dbReference type="InterPro" id="IPR013785">
    <property type="entry name" value="Aldolase_TIM"/>
</dbReference>
<organism evidence="1 2">
    <name type="scientific">Clostridium malenominatum</name>
    <dbReference type="NCBI Taxonomy" id="1539"/>
    <lineage>
        <taxon>Bacteria</taxon>
        <taxon>Bacillati</taxon>
        <taxon>Bacillota</taxon>
        <taxon>Clostridia</taxon>
        <taxon>Eubacteriales</taxon>
        <taxon>Clostridiaceae</taxon>
        <taxon>Clostridium</taxon>
    </lineage>
</organism>
<dbReference type="EMBL" id="BAAACF010000001">
    <property type="protein sequence ID" value="GAA0716438.1"/>
    <property type="molecule type" value="Genomic_DNA"/>
</dbReference>